<evidence type="ECO:0008006" key="2">
    <source>
        <dbReference type="Google" id="ProtNLM"/>
    </source>
</evidence>
<dbReference type="AlphaFoldDB" id="X1V668"/>
<organism evidence="1">
    <name type="scientific">marine sediment metagenome</name>
    <dbReference type="NCBI Taxonomy" id="412755"/>
    <lineage>
        <taxon>unclassified sequences</taxon>
        <taxon>metagenomes</taxon>
        <taxon>ecological metagenomes</taxon>
    </lineage>
</organism>
<gene>
    <name evidence="1" type="ORF">S12H4_52402</name>
</gene>
<name>X1V668_9ZZZZ</name>
<dbReference type="Gene3D" id="2.40.50.140">
    <property type="entry name" value="Nucleic acid-binding proteins"/>
    <property type="match status" value="1"/>
</dbReference>
<reference evidence="1" key="1">
    <citation type="journal article" date="2014" name="Front. Microbiol.">
        <title>High frequency of phylogenetically diverse reductive dehalogenase-homologous genes in deep subseafloor sedimentary metagenomes.</title>
        <authorList>
            <person name="Kawai M."/>
            <person name="Futagami T."/>
            <person name="Toyoda A."/>
            <person name="Takaki Y."/>
            <person name="Nishi S."/>
            <person name="Hori S."/>
            <person name="Arai W."/>
            <person name="Tsubouchi T."/>
            <person name="Morono Y."/>
            <person name="Uchiyama I."/>
            <person name="Ito T."/>
            <person name="Fujiyama A."/>
            <person name="Inagaki F."/>
            <person name="Takami H."/>
        </authorList>
    </citation>
    <scope>NUCLEOTIDE SEQUENCE</scope>
    <source>
        <strain evidence="1">Expedition CK06-06</strain>
    </source>
</reference>
<dbReference type="EMBL" id="BARW01033248">
    <property type="protein sequence ID" value="GAJ07716.1"/>
    <property type="molecule type" value="Genomic_DNA"/>
</dbReference>
<protein>
    <recommendedName>
        <fullName evidence="2">Transport-associated OB type 2 domain-containing protein</fullName>
    </recommendedName>
</protein>
<dbReference type="SUPFAM" id="SSF50331">
    <property type="entry name" value="MOP-like"/>
    <property type="match status" value="1"/>
</dbReference>
<dbReference type="InterPro" id="IPR012340">
    <property type="entry name" value="NA-bd_OB-fold"/>
</dbReference>
<dbReference type="Gene3D" id="2.40.50.100">
    <property type="match status" value="1"/>
</dbReference>
<evidence type="ECO:0000313" key="1">
    <source>
        <dbReference type="EMBL" id="GAJ07716.1"/>
    </source>
</evidence>
<dbReference type="InterPro" id="IPR008995">
    <property type="entry name" value="Mo/tungstate-bd_C_term_dom"/>
</dbReference>
<accession>X1V668</accession>
<feature type="non-terminal residue" evidence="1">
    <location>
        <position position="1"/>
    </location>
</feature>
<comment type="caution">
    <text evidence="1">The sequence shown here is derived from an EMBL/GenBank/DDBJ whole genome shotgun (WGS) entry which is preliminary data.</text>
</comment>
<proteinExistence type="predicted"/>
<sequence length="54" mass="6243">GDYAVLTVKLEDVDSTEIKVVVPIERVVHVGKTVWLEFRPEIIHLFDKETPIIR</sequence>